<keyword evidence="4 7" id="KW-0503">Monooxygenase</keyword>
<dbReference type="GO" id="GO:0004497">
    <property type="term" value="F:monooxygenase activity"/>
    <property type="evidence" value="ECO:0007669"/>
    <property type="project" value="UniProtKB-KW"/>
</dbReference>
<dbReference type="InterPro" id="IPR050172">
    <property type="entry name" value="SsuD_RutA_monooxygenase"/>
</dbReference>
<gene>
    <name evidence="7" type="primary">sfnG</name>
    <name evidence="7" type="ORF">ACFORJ_04535</name>
</gene>
<keyword evidence="8" id="KW-1185">Reference proteome</keyword>
<proteinExistence type="predicted"/>
<dbReference type="Gene3D" id="3.20.20.30">
    <property type="entry name" value="Luciferase-like domain"/>
    <property type="match status" value="1"/>
</dbReference>
<organism evidence="7 8">
    <name type="scientific">Corynebacterium hansenii</name>
    <dbReference type="NCBI Taxonomy" id="394964"/>
    <lineage>
        <taxon>Bacteria</taxon>
        <taxon>Bacillati</taxon>
        <taxon>Actinomycetota</taxon>
        <taxon>Actinomycetes</taxon>
        <taxon>Mycobacteriales</taxon>
        <taxon>Corynebacteriaceae</taxon>
        <taxon>Corynebacterium</taxon>
    </lineage>
</organism>
<dbReference type="InterPro" id="IPR024014">
    <property type="entry name" value="DMSO2_SphG"/>
</dbReference>
<keyword evidence="1" id="KW-0285">Flavoprotein</keyword>
<sequence length="413" mass="44817">MTAENPGITGTTESTARNATTAPTATTEPNESHQPTEFGYWVPNVSGGLVTSSVSQRTDWGIDYNRRVAKLAEERGFGHALTQVRYLGSYSAANQHESVSFSLALLEATERLNVIAAVHPGLWQPGVLANLAATAQEIHGGRFALNIVSGWLRDEFRALGEPWLEHDERYRRSAEFLQVLRRLTHGEPGGGGTEFAGDFYRIRDYSLTPRPSTPPTLFAGGASGAAQANAGRHADWYLTNGATDAELSRQIREVRGHAARAGRRVRVGVNGFAIVRDTEEEARRQLSDIVAGADRRAVEAFAAAVRQAGAAAPDGRGMWANSSFDDLVQYNDGFKTGLIGTPERVARRIVELRRLGVDLILLGFLHVEEELDRFGRDVIPLVRELEASGAVQSPEPIEQASGQRDETPAPVAG</sequence>
<evidence type="ECO:0000256" key="5">
    <source>
        <dbReference type="SAM" id="MobiDB-lite"/>
    </source>
</evidence>
<feature type="region of interest" description="Disordered" evidence="5">
    <location>
        <begin position="389"/>
        <end position="413"/>
    </location>
</feature>
<protein>
    <submittedName>
        <fullName evidence="7">Dimethylsulfone monooxygenase SfnG</fullName>
        <ecNumber evidence="7">1.14.14.35</ecNumber>
    </submittedName>
</protein>
<keyword evidence="2" id="KW-0288">FMN</keyword>
<name>A0ABV7ZMM6_9CORY</name>
<dbReference type="EC" id="1.14.14.35" evidence="7"/>
<dbReference type="RefSeq" id="WP_290290769.1">
    <property type="nucleotide sequence ID" value="NZ_CP047211.1"/>
</dbReference>
<dbReference type="CDD" id="cd01094">
    <property type="entry name" value="Alkanesulfonate_monoxygenase"/>
    <property type="match status" value="1"/>
</dbReference>
<dbReference type="NCBIfam" id="TIGR04021">
    <property type="entry name" value="LLM_DMSO2_sfnG"/>
    <property type="match status" value="1"/>
</dbReference>
<dbReference type="InterPro" id="IPR011251">
    <property type="entry name" value="Luciferase-like_dom"/>
</dbReference>
<feature type="region of interest" description="Disordered" evidence="5">
    <location>
        <begin position="1"/>
        <end position="38"/>
    </location>
</feature>
<feature type="compositionally biased region" description="Low complexity" evidence="5">
    <location>
        <begin position="15"/>
        <end position="29"/>
    </location>
</feature>
<comment type="caution">
    <text evidence="7">The sequence shown here is derived from an EMBL/GenBank/DDBJ whole genome shotgun (WGS) entry which is preliminary data.</text>
</comment>
<dbReference type="Proteomes" id="UP001595751">
    <property type="component" value="Unassembled WGS sequence"/>
</dbReference>
<dbReference type="InterPro" id="IPR036661">
    <property type="entry name" value="Luciferase-like_sf"/>
</dbReference>
<dbReference type="PANTHER" id="PTHR42847:SF4">
    <property type="entry name" value="ALKANESULFONATE MONOOXYGENASE-RELATED"/>
    <property type="match status" value="1"/>
</dbReference>
<dbReference type="EMBL" id="JBHRZN010000001">
    <property type="protein sequence ID" value="MFC3849430.1"/>
    <property type="molecule type" value="Genomic_DNA"/>
</dbReference>
<evidence type="ECO:0000256" key="4">
    <source>
        <dbReference type="ARBA" id="ARBA00023033"/>
    </source>
</evidence>
<evidence type="ECO:0000313" key="8">
    <source>
        <dbReference type="Proteomes" id="UP001595751"/>
    </source>
</evidence>
<dbReference type="Pfam" id="PF00296">
    <property type="entry name" value="Bac_luciferase"/>
    <property type="match status" value="1"/>
</dbReference>
<feature type="domain" description="Luciferase-like" evidence="6">
    <location>
        <begin position="37"/>
        <end position="358"/>
    </location>
</feature>
<dbReference type="SUPFAM" id="SSF51679">
    <property type="entry name" value="Bacterial luciferase-like"/>
    <property type="match status" value="1"/>
</dbReference>
<dbReference type="PANTHER" id="PTHR42847">
    <property type="entry name" value="ALKANESULFONATE MONOOXYGENASE"/>
    <property type="match status" value="1"/>
</dbReference>
<evidence type="ECO:0000259" key="6">
    <source>
        <dbReference type="Pfam" id="PF00296"/>
    </source>
</evidence>
<evidence type="ECO:0000256" key="1">
    <source>
        <dbReference type="ARBA" id="ARBA00022630"/>
    </source>
</evidence>
<evidence type="ECO:0000256" key="3">
    <source>
        <dbReference type="ARBA" id="ARBA00023002"/>
    </source>
</evidence>
<evidence type="ECO:0000256" key="2">
    <source>
        <dbReference type="ARBA" id="ARBA00022643"/>
    </source>
</evidence>
<accession>A0ABV7ZMM6</accession>
<evidence type="ECO:0000313" key="7">
    <source>
        <dbReference type="EMBL" id="MFC3849430.1"/>
    </source>
</evidence>
<reference evidence="8" key="1">
    <citation type="journal article" date="2019" name="Int. J. Syst. Evol. Microbiol.">
        <title>The Global Catalogue of Microorganisms (GCM) 10K type strain sequencing project: providing services to taxonomists for standard genome sequencing and annotation.</title>
        <authorList>
            <consortium name="The Broad Institute Genomics Platform"/>
            <consortium name="The Broad Institute Genome Sequencing Center for Infectious Disease"/>
            <person name="Wu L."/>
            <person name="Ma J."/>
        </authorList>
    </citation>
    <scope>NUCLEOTIDE SEQUENCE [LARGE SCALE GENOMIC DNA]</scope>
    <source>
        <strain evidence="8">CCUG 53252</strain>
    </source>
</reference>
<keyword evidence="3 7" id="KW-0560">Oxidoreductase</keyword>